<protein>
    <recommendedName>
        <fullName evidence="1">SnoaL-like domain-containing protein</fullName>
    </recommendedName>
</protein>
<organism evidence="2 3">
    <name type="scientific">Streptomyces fodineus</name>
    <dbReference type="NCBI Taxonomy" id="1904616"/>
    <lineage>
        <taxon>Bacteria</taxon>
        <taxon>Bacillati</taxon>
        <taxon>Actinomycetota</taxon>
        <taxon>Actinomycetes</taxon>
        <taxon>Kitasatosporales</taxon>
        <taxon>Streptomycetaceae</taxon>
        <taxon>Streptomyces</taxon>
    </lineage>
</organism>
<dbReference type="Pfam" id="PF12680">
    <property type="entry name" value="SnoaL_2"/>
    <property type="match status" value="1"/>
</dbReference>
<dbReference type="KEGG" id="spun:BFF78_00380"/>
<dbReference type="RefSeq" id="WP_069776411.1">
    <property type="nucleotide sequence ID" value="NZ_CP017248.1"/>
</dbReference>
<evidence type="ECO:0000259" key="1">
    <source>
        <dbReference type="Pfam" id="PF12680"/>
    </source>
</evidence>
<dbReference type="SUPFAM" id="SSF54427">
    <property type="entry name" value="NTF2-like"/>
    <property type="match status" value="1"/>
</dbReference>
<dbReference type="AlphaFoldDB" id="A0A1D7Y2D8"/>
<evidence type="ECO:0000313" key="2">
    <source>
        <dbReference type="EMBL" id="AOR29751.1"/>
    </source>
</evidence>
<evidence type="ECO:0000313" key="3">
    <source>
        <dbReference type="Proteomes" id="UP000094960"/>
    </source>
</evidence>
<feature type="domain" description="SnoaL-like" evidence="1">
    <location>
        <begin position="16"/>
        <end position="125"/>
    </location>
</feature>
<dbReference type="InterPro" id="IPR032710">
    <property type="entry name" value="NTF2-like_dom_sf"/>
</dbReference>
<gene>
    <name evidence="2" type="ORF">BFF78_00380</name>
</gene>
<name>A0A1D7Y2D8_9ACTN</name>
<dbReference type="EMBL" id="CP017248">
    <property type="protein sequence ID" value="AOR29751.1"/>
    <property type="molecule type" value="Genomic_DNA"/>
</dbReference>
<accession>A0A1D7Y2D8</accession>
<sequence>MPDTTSADLSPRDVLARYHRAMLDKSADDLADLYAADAVHEFPFLFPGMPERYQGREEVRAGYRAAWGASSAQPQKIHDVLVHESTDPEVITVEQVVAGTVTTTGQAFSFPGLLVFRVRNGLIVHVRDYMDGLRIAHTMDRLTAVVASLGASQMGATKP</sequence>
<proteinExistence type="predicted"/>
<dbReference type="Gene3D" id="3.10.450.50">
    <property type="match status" value="1"/>
</dbReference>
<dbReference type="InterPro" id="IPR037401">
    <property type="entry name" value="SnoaL-like"/>
</dbReference>
<reference evidence="3" key="1">
    <citation type="submission" date="2016-09" db="EMBL/GenBank/DDBJ databases">
        <title>Streptomyces puniciscabiei strain:TW1S1 Genome sequencing and assembly.</title>
        <authorList>
            <person name="Kim M.-K."/>
            <person name="Kim S.B."/>
        </authorList>
    </citation>
    <scope>NUCLEOTIDE SEQUENCE [LARGE SCALE GENOMIC DNA]</scope>
    <source>
        <strain evidence="3">TW1S1</strain>
    </source>
</reference>
<dbReference type="Proteomes" id="UP000094960">
    <property type="component" value="Chromosome"/>
</dbReference>
<keyword evidence="3" id="KW-1185">Reference proteome</keyword>
<dbReference type="CDD" id="cd00531">
    <property type="entry name" value="NTF2_like"/>
    <property type="match status" value="1"/>
</dbReference>